<evidence type="ECO:0000256" key="1">
    <source>
        <dbReference type="SAM" id="Phobius"/>
    </source>
</evidence>
<organism evidence="2 3">
    <name type="scientific">Pacificibacter maritimus</name>
    <dbReference type="NCBI Taxonomy" id="762213"/>
    <lineage>
        <taxon>Bacteria</taxon>
        <taxon>Pseudomonadati</taxon>
        <taxon>Pseudomonadota</taxon>
        <taxon>Alphaproteobacteria</taxon>
        <taxon>Rhodobacterales</taxon>
        <taxon>Roseobacteraceae</taxon>
        <taxon>Pacificibacter</taxon>
    </lineage>
</organism>
<keyword evidence="1" id="KW-1133">Transmembrane helix</keyword>
<keyword evidence="1" id="KW-0812">Transmembrane</keyword>
<protein>
    <submittedName>
        <fullName evidence="2">DUF2937 family protein</fullName>
    </submittedName>
</protein>
<keyword evidence="1" id="KW-0472">Membrane</keyword>
<dbReference type="Pfam" id="PF11157">
    <property type="entry name" value="DUF2937"/>
    <property type="match status" value="1"/>
</dbReference>
<keyword evidence="3" id="KW-1185">Reference proteome</keyword>
<dbReference type="Proteomes" id="UP000269689">
    <property type="component" value="Unassembled WGS sequence"/>
</dbReference>
<accession>A0A3N4UN44</accession>
<reference evidence="2 3" key="1">
    <citation type="submission" date="2018-11" db="EMBL/GenBank/DDBJ databases">
        <title>Genomic Encyclopedia of Type Strains, Phase IV (KMG-IV): sequencing the most valuable type-strain genomes for metagenomic binning, comparative biology and taxonomic classification.</title>
        <authorList>
            <person name="Goeker M."/>
        </authorList>
    </citation>
    <scope>NUCLEOTIDE SEQUENCE [LARGE SCALE GENOMIC DNA]</scope>
    <source>
        <strain evidence="2 3">DSM 104731</strain>
    </source>
</reference>
<dbReference type="AlphaFoldDB" id="A0A3N4UN44"/>
<dbReference type="InterPro" id="IPR022584">
    <property type="entry name" value="DUF2937"/>
</dbReference>
<dbReference type="OrthoDB" id="193051at2"/>
<comment type="caution">
    <text evidence="2">The sequence shown here is derived from an EMBL/GenBank/DDBJ whole genome shotgun (WGS) entry which is preliminary data.</text>
</comment>
<sequence>MFTKVLTLAGGIACAALSSQYPEFTQQYMQRLGGQVDALAVVIRDFDTSARSADMTRDAALASMGGSVFLDNRRKDMRRTIARHEDLSNDLEQLSNASPLARISMPHRLRDTALISATYKEFRPAIPLTLEGFISAVGGFFVGWGLVLALIHFLSWPLRRRRLARF</sequence>
<evidence type="ECO:0000313" key="3">
    <source>
        <dbReference type="Proteomes" id="UP000269689"/>
    </source>
</evidence>
<proteinExistence type="predicted"/>
<name>A0A3N4UN44_9RHOB</name>
<dbReference type="EMBL" id="RKQK01000001">
    <property type="protein sequence ID" value="RPE72032.1"/>
    <property type="molecule type" value="Genomic_DNA"/>
</dbReference>
<evidence type="ECO:0000313" key="2">
    <source>
        <dbReference type="EMBL" id="RPE72032.1"/>
    </source>
</evidence>
<gene>
    <name evidence="2" type="ORF">EDD53_1171</name>
</gene>
<feature type="transmembrane region" description="Helical" evidence="1">
    <location>
        <begin position="133"/>
        <end position="156"/>
    </location>
</feature>
<dbReference type="RefSeq" id="WP_123792189.1">
    <property type="nucleotide sequence ID" value="NZ_RKQK01000001.1"/>
</dbReference>